<proteinExistence type="predicted"/>
<name>A0A147KDD1_THECS</name>
<protein>
    <recommendedName>
        <fullName evidence="3">SpoOJ or ParA or ParB or repB family protein</fullName>
    </recommendedName>
</protein>
<dbReference type="OrthoDB" id="9781616at2"/>
<dbReference type="PATRIC" id="fig|665004.4.peg.1377"/>
<organism evidence="1 2">
    <name type="scientific">Thermobifida cellulosilytica TB100</name>
    <dbReference type="NCBI Taxonomy" id="665004"/>
    <lineage>
        <taxon>Bacteria</taxon>
        <taxon>Bacillati</taxon>
        <taxon>Actinomycetota</taxon>
        <taxon>Actinomycetes</taxon>
        <taxon>Streptosporangiales</taxon>
        <taxon>Nocardiopsidaceae</taxon>
        <taxon>Thermobifida</taxon>
    </lineage>
</organism>
<evidence type="ECO:0000313" key="2">
    <source>
        <dbReference type="Proteomes" id="UP000074382"/>
    </source>
</evidence>
<evidence type="ECO:0008006" key="3">
    <source>
        <dbReference type="Google" id="ProtNLM"/>
    </source>
</evidence>
<sequence length="448" mass="48066">MPDPAADVLCIAPFRGLRYASPDARPLLEIPVPDLARALAPPYDVLSADAVTDLVRAEPRNAVRLTLPPTADARSGLCGPDRYARAARTLRRWIAEGVLVHDVEPALYVYEQTTPDGDRQRGLLGALRLPPPGGRAVRGHEDVLDTAVADRVRLMERTRANLEPIFLLYRGGTGASRGTAGRLAAAPVPGVPLTDTVTGDGVRHRLWALTDPGQHAAVAADLSARSALIADGHHRYAAYQQLRERHPDQPAWAYGLALLVDSDSFPPRLDAIHRVFDGVPAERLAGAAASWARVDDLTGLPFDASVSRLADAARRGAALLLVDARSRFLVREVDRTAVAAALPDRSARWRSLPTAVLGHLLLPACGLRDEDARLVHDSAAEAVDLACAHQGCAVLLPPPRIDDVYAVVADGERTPRKTTSFGPKPRTGLVLRLLGNDSTDLSDCDGKR</sequence>
<gene>
    <name evidence="1" type="ORF">AC529_18550</name>
</gene>
<keyword evidence="2" id="KW-1185">Reference proteome</keyword>
<dbReference type="Pfam" id="PF06245">
    <property type="entry name" value="DUF1015"/>
    <property type="match status" value="1"/>
</dbReference>
<dbReference type="AlphaFoldDB" id="A0A147KDD1"/>
<dbReference type="Proteomes" id="UP000074382">
    <property type="component" value="Unassembled WGS sequence"/>
</dbReference>
<dbReference type="RefSeq" id="WP_068754624.1">
    <property type="nucleotide sequence ID" value="NZ_KQ950181.1"/>
</dbReference>
<evidence type="ECO:0000313" key="1">
    <source>
        <dbReference type="EMBL" id="KUP95259.1"/>
    </source>
</evidence>
<dbReference type="PANTHER" id="PTHR36454">
    <property type="entry name" value="LMO2823 PROTEIN"/>
    <property type="match status" value="1"/>
</dbReference>
<dbReference type="STRING" id="665004.AC529_18550"/>
<comment type="caution">
    <text evidence="1">The sequence shown here is derived from an EMBL/GenBank/DDBJ whole genome shotgun (WGS) entry which is preliminary data.</text>
</comment>
<reference evidence="2" key="1">
    <citation type="journal article" date="2017" name="Acta Aliment.">
        <title>Plant polysaccharide degrading enzyme system of Thermpbifida cellulosilytica TB100 revealed by de novo genome project data.</title>
        <authorList>
            <person name="Toth A."/>
            <person name="Baka E."/>
            <person name="Luzics S."/>
            <person name="Bata-Vidacs I."/>
            <person name="Nagy I."/>
            <person name="Balint B."/>
            <person name="Herceg R."/>
            <person name="Olasz F."/>
            <person name="Wilk T."/>
            <person name="Nagy T."/>
            <person name="Kriszt B."/>
            <person name="Nagy I."/>
            <person name="Kukolya J."/>
        </authorList>
    </citation>
    <scope>NUCLEOTIDE SEQUENCE [LARGE SCALE GENOMIC DNA]</scope>
    <source>
        <strain evidence="2">TB100</strain>
    </source>
</reference>
<accession>A0A147KDD1</accession>
<dbReference type="PANTHER" id="PTHR36454:SF1">
    <property type="entry name" value="DUF1015 DOMAIN-CONTAINING PROTEIN"/>
    <property type="match status" value="1"/>
</dbReference>
<dbReference type="EMBL" id="LGEM01000137">
    <property type="protein sequence ID" value="KUP95259.1"/>
    <property type="molecule type" value="Genomic_DNA"/>
</dbReference>
<dbReference type="InterPro" id="IPR008323">
    <property type="entry name" value="UCP033563"/>
</dbReference>